<dbReference type="VEuPathDB" id="FungiDB:BO70DRAFT_337307"/>
<dbReference type="InterPro" id="IPR000683">
    <property type="entry name" value="Gfo/Idh/MocA-like_OxRdtase_N"/>
</dbReference>
<evidence type="ECO:0000259" key="7">
    <source>
        <dbReference type="Pfam" id="PF22725"/>
    </source>
</evidence>
<dbReference type="AlphaFoldDB" id="A0A317W1S2"/>
<dbReference type="Pfam" id="PF01408">
    <property type="entry name" value="GFO_IDH_MocA"/>
    <property type="match status" value="1"/>
</dbReference>
<dbReference type="EMBL" id="MSFL01000014">
    <property type="protein sequence ID" value="PWY80524.1"/>
    <property type="molecule type" value="Genomic_DNA"/>
</dbReference>
<evidence type="ECO:0000256" key="1">
    <source>
        <dbReference type="ARBA" id="ARBA00010928"/>
    </source>
</evidence>
<keyword evidence="2" id="KW-0560">Oxidoreductase</keyword>
<evidence type="ECO:0000313" key="9">
    <source>
        <dbReference type="Proteomes" id="UP000247233"/>
    </source>
</evidence>
<dbReference type="GeneID" id="37063386"/>
<protein>
    <recommendedName>
        <fullName evidence="3">D-xylose 1-dehydrogenase (NADP(+), D-xylono-1,5-lactone-forming)</fullName>
        <ecNumber evidence="3">1.1.1.179</ecNumber>
    </recommendedName>
    <alternativeName>
        <fullName evidence="4">D-xylose-NADP dehydrogenase</fullName>
    </alternativeName>
</protein>
<feature type="domain" description="GFO/IDH/MocA-like oxidoreductase" evidence="7">
    <location>
        <begin position="152"/>
        <end position="285"/>
    </location>
</feature>
<evidence type="ECO:0000256" key="3">
    <source>
        <dbReference type="ARBA" id="ARBA00038984"/>
    </source>
</evidence>
<dbReference type="PANTHER" id="PTHR22604:SF115">
    <property type="entry name" value="DIHYDRODIOL DEHYDROGENASE, PUTATIVE (AFU_ORTHOLOGUE AFUA_1G07520)-RELATED"/>
    <property type="match status" value="1"/>
</dbReference>
<dbReference type="OrthoDB" id="2129491at2759"/>
<comment type="similarity">
    <text evidence="1">Belongs to the Gfo/Idh/MocA family.</text>
</comment>
<comment type="catalytic activity">
    <reaction evidence="5">
        <text>D-xylose + NADP(+) = D-xylono-1,5-lactone + NADPH + H(+)</text>
        <dbReference type="Rhea" id="RHEA:22000"/>
        <dbReference type="ChEBI" id="CHEBI:15378"/>
        <dbReference type="ChEBI" id="CHEBI:15867"/>
        <dbReference type="ChEBI" id="CHEBI:53455"/>
        <dbReference type="ChEBI" id="CHEBI:57783"/>
        <dbReference type="ChEBI" id="CHEBI:58349"/>
        <dbReference type="EC" id="1.1.1.179"/>
    </reaction>
</comment>
<organism evidence="8 9">
    <name type="scientific">Aspergillus heteromorphus CBS 117.55</name>
    <dbReference type="NCBI Taxonomy" id="1448321"/>
    <lineage>
        <taxon>Eukaryota</taxon>
        <taxon>Fungi</taxon>
        <taxon>Dikarya</taxon>
        <taxon>Ascomycota</taxon>
        <taxon>Pezizomycotina</taxon>
        <taxon>Eurotiomycetes</taxon>
        <taxon>Eurotiomycetidae</taxon>
        <taxon>Eurotiales</taxon>
        <taxon>Aspergillaceae</taxon>
        <taxon>Aspergillus</taxon>
        <taxon>Aspergillus subgen. Circumdati</taxon>
    </lineage>
</organism>
<dbReference type="InterPro" id="IPR036291">
    <property type="entry name" value="NAD(P)-bd_dom_sf"/>
</dbReference>
<dbReference type="Proteomes" id="UP000247233">
    <property type="component" value="Unassembled WGS sequence"/>
</dbReference>
<name>A0A317W1S2_9EURO</name>
<sequence length="388" mass="42030">MGSHHESPFCLRWGILATGTIAEKFARDLLFDPATREVTDVSHALVAVASSRSDETARRFIDKIEAPAPCAAYGSYEALVADPSVDVVYVASPHSHHYQNAMLALRAGKHVLCEKAFTINAGQTRELVSAAREGGRFLMEGMWTRFLPIAIQIRQQIQDGAIGPVLRVFADNAIGTDALQELKHSYLTKKELAGGALMDLGVYPIHWVFQALHLLKDRKPSAISSTMSPLVTADVDESTTIVLTFPEGPSGPSSVLAVASASLRATADPDGQTPVVRIQGDRGEIQVFGVPWCPSRYRLITREQAFGQVGDAEEFSFSIPGGAHGLCFEADEVARCIRDGRTESAGLPWKESLEVMDILDAVRRANGLSFPDIIETTEYPVALGAKLT</sequence>
<dbReference type="SUPFAM" id="SSF51735">
    <property type="entry name" value="NAD(P)-binding Rossmann-fold domains"/>
    <property type="match status" value="1"/>
</dbReference>
<evidence type="ECO:0000256" key="4">
    <source>
        <dbReference type="ARBA" id="ARBA00042988"/>
    </source>
</evidence>
<evidence type="ECO:0000256" key="2">
    <source>
        <dbReference type="ARBA" id="ARBA00023002"/>
    </source>
</evidence>
<dbReference type="RefSeq" id="XP_025398827.1">
    <property type="nucleotide sequence ID" value="XM_025541149.1"/>
</dbReference>
<dbReference type="GO" id="GO:0000166">
    <property type="term" value="F:nucleotide binding"/>
    <property type="evidence" value="ECO:0007669"/>
    <property type="project" value="InterPro"/>
</dbReference>
<dbReference type="InterPro" id="IPR055170">
    <property type="entry name" value="GFO_IDH_MocA-like_dom"/>
</dbReference>
<evidence type="ECO:0000313" key="8">
    <source>
        <dbReference type="EMBL" id="PWY80524.1"/>
    </source>
</evidence>
<reference evidence="8 9" key="1">
    <citation type="submission" date="2016-12" db="EMBL/GenBank/DDBJ databases">
        <title>The genomes of Aspergillus section Nigri reveals drivers in fungal speciation.</title>
        <authorList>
            <consortium name="DOE Joint Genome Institute"/>
            <person name="Vesth T.C."/>
            <person name="Nybo J."/>
            <person name="Theobald S."/>
            <person name="Brandl J."/>
            <person name="Frisvad J.C."/>
            <person name="Nielsen K.F."/>
            <person name="Lyhne E.K."/>
            <person name="Kogle M.E."/>
            <person name="Kuo A."/>
            <person name="Riley R."/>
            <person name="Clum A."/>
            <person name="Nolan M."/>
            <person name="Lipzen A."/>
            <person name="Salamov A."/>
            <person name="Henrissat B."/>
            <person name="Wiebenga A."/>
            <person name="De Vries R.P."/>
            <person name="Grigoriev I.V."/>
            <person name="Mortensen U.H."/>
            <person name="Andersen M.R."/>
            <person name="Baker S.E."/>
        </authorList>
    </citation>
    <scope>NUCLEOTIDE SEQUENCE [LARGE SCALE GENOMIC DNA]</scope>
    <source>
        <strain evidence="8 9">CBS 117.55</strain>
    </source>
</reference>
<dbReference type="Gene3D" id="3.30.360.10">
    <property type="entry name" value="Dihydrodipicolinate Reductase, domain 2"/>
    <property type="match status" value="1"/>
</dbReference>
<accession>A0A317W1S2</accession>
<comment type="caution">
    <text evidence="8">The sequence shown here is derived from an EMBL/GenBank/DDBJ whole genome shotgun (WGS) entry which is preliminary data.</text>
</comment>
<dbReference type="PANTHER" id="PTHR22604">
    <property type="entry name" value="OXIDOREDUCTASES"/>
    <property type="match status" value="1"/>
</dbReference>
<evidence type="ECO:0000259" key="6">
    <source>
        <dbReference type="Pfam" id="PF01408"/>
    </source>
</evidence>
<dbReference type="Gene3D" id="3.40.50.720">
    <property type="entry name" value="NAD(P)-binding Rossmann-like Domain"/>
    <property type="match status" value="1"/>
</dbReference>
<proteinExistence type="inferred from homology"/>
<dbReference type="EC" id="1.1.1.179" evidence="3"/>
<dbReference type="InterPro" id="IPR050984">
    <property type="entry name" value="Gfo/Idh/MocA_domain"/>
</dbReference>
<dbReference type="Pfam" id="PF22725">
    <property type="entry name" value="GFO_IDH_MocA_C3"/>
    <property type="match status" value="1"/>
</dbReference>
<evidence type="ECO:0000256" key="5">
    <source>
        <dbReference type="ARBA" id="ARBA00049233"/>
    </source>
</evidence>
<gene>
    <name evidence="8" type="ORF">BO70DRAFT_337307</name>
</gene>
<feature type="domain" description="Gfo/Idh/MocA-like oxidoreductase N-terminal" evidence="6">
    <location>
        <begin position="12"/>
        <end position="141"/>
    </location>
</feature>
<dbReference type="STRING" id="1448321.A0A317W1S2"/>
<dbReference type="SUPFAM" id="SSF55347">
    <property type="entry name" value="Glyceraldehyde-3-phosphate dehydrogenase-like, C-terminal domain"/>
    <property type="match status" value="1"/>
</dbReference>
<dbReference type="GO" id="GO:0047837">
    <property type="term" value="F:D-xylose 1-dehydrogenase (NADP+) activity"/>
    <property type="evidence" value="ECO:0007669"/>
    <property type="project" value="UniProtKB-EC"/>
</dbReference>
<keyword evidence="9" id="KW-1185">Reference proteome</keyword>